<dbReference type="eggNOG" id="ENOG5032U8J">
    <property type="taxonomic scope" value="Bacteria"/>
</dbReference>
<dbReference type="PROSITE" id="PS00018">
    <property type="entry name" value="EF_HAND_1"/>
    <property type="match status" value="3"/>
</dbReference>
<dbReference type="PROSITE" id="PS50222">
    <property type="entry name" value="EF_HAND_2"/>
    <property type="match status" value="4"/>
</dbReference>
<dbReference type="STRING" id="582515.KR51_00037530"/>
<dbReference type="Proteomes" id="UP000016960">
    <property type="component" value="Unassembled WGS sequence"/>
</dbReference>
<proteinExistence type="predicted"/>
<dbReference type="SMART" id="SM00054">
    <property type="entry name" value="EFh"/>
    <property type="match status" value="4"/>
</dbReference>
<dbReference type="InParanoid" id="U5DDR9"/>
<dbReference type="RefSeq" id="WP_022609386.1">
    <property type="nucleotide sequence ID" value="NZ_ASSJ01000097.1"/>
</dbReference>
<dbReference type="EMBL" id="ASSJ01000097">
    <property type="protein sequence ID" value="ERN39776.1"/>
    <property type="molecule type" value="Genomic_DNA"/>
</dbReference>
<dbReference type="Pfam" id="PF13499">
    <property type="entry name" value="EF-hand_7"/>
    <property type="match status" value="2"/>
</dbReference>
<dbReference type="InterPro" id="IPR011992">
    <property type="entry name" value="EF-hand-dom_pair"/>
</dbReference>
<feature type="domain" description="EF-hand" evidence="1">
    <location>
        <begin position="89"/>
        <end position="115"/>
    </location>
</feature>
<dbReference type="SUPFAM" id="SSF47473">
    <property type="entry name" value="EF-hand"/>
    <property type="match status" value="1"/>
</dbReference>
<keyword evidence="3" id="KW-1185">Reference proteome</keyword>
<protein>
    <submittedName>
        <fullName evidence="2">Ca2+-binding protein (EF-Hand superfamily)</fullName>
    </submittedName>
</protein>
<evidence type="ECO:0000313" key="2">
    <source>
        <dbReference type="EMBL" id="ERN39776.1"/>
    </source>
</evidence>
<accession>U5DDR9</accession>
<dbReference type="GO" id="GO:0005509">
    <property type="term" value="F:calcium ion binding"/>
    <property type="evidence" value="ECO:0007669"/>
    <property type="project" value="InterPro"/>
</dbReference>
<evidence type="ECO:0000313" key="3">
    <source>
        <dbReference type="Proteomes" id="UP000016960"/>
    </source>
</evidence>
<evidence type="ECO:0000259" key="1">
    <source>
        <dbReference type="PROSITE" id="PS50222"/>
    </source>
</evidence>
<dbReference type="PANTHER" id="PTHR10827:SF85">
    <property type="entry name" value="CALCIUM-BINDING PROTEIN"/>
    <property type="match status" value="1"/>
</dbReference>
<feature type="domain" description="EF-hand" evidence="1">
    <location>
        <begin position="116"/>
        <end position="152"/>
    </location>
</feature>
<gene>
    <name evidence="2" type="ORF">KR51_00037530</name>
</gene>
<dbReference type="Gene3D" id="1.10.238.10">
    <property type="entry name" value="EF-hand"/>
    <property type="match status" value="2"/>
</dbReference>
<feature type="domain" description="EF-hand" evidence="1">
    <location>
        <begin position="59"/>
        <end position="85"/>
    </location>
</feature>
<dbReference type="InterPro" id="IPR002048">
    <property type="entry name" value="EF_hand_dom"/>
</dbReference>
<reference evidence="2 3" key="1">
    <citation type="submission" date="2013-05" db="EMBL/GenBank/DDBJ databases">
        <title>Draft genome sequence of Rubidibacter lacunae KORDI 51-2.</title>
        <authorList>
            <person name="Choi D.H."/>
            <person name="Noh J.H."/>
            <person name="Kwon K.-K."/>
            <person name="Lee J.-H."/>
            <person name="Ryu J.-Y."/>
        </authorList>
    </citation>
    <scope>NUCLEOTIDE SEQUENCE [LARGE SCALE GENOMIC DNA]</scope>
    <source>
        <strain evidence="2 3">KORDI 51-2</strain>
    </source>
</reference>
<dbReference type="InterPro" id="IPR018247">
    <property type="entry name" value="EF_Hand_1_Ca_BS"/>
</dbReference>
<feature type="domain" description="EF-hand" evidence="1">
    <location>
        <begin position="18"/>
        <end position="53"/>
    </location>
</feature>
<organism evidence="2 3">
    <name type="scientific">Rubidibacter lacunae KORDI 51-2</name>
    <dbReference type="NCBI Taxonomy" id="582515"/>
    <lineage>
        <taxon>Bacteria</taxon>
        <taxon>Bacillati</taxon>
        <taxon>Cyanobacteriota</taxon>
        <taxon>Cyanophyceae</taxon>
        <taxon>Oscillatoriophycideae</taxon>
        <taxon>Chroococcales</taxon>
        <taxon>Aphanothecaceae</taxon>
        <taxon>Rubidibacter</taxon>
    </lineage>
</organism>
<name>U5DDR9_9CHRO</name>
<dbReference type="AlphaFoldDB" id="U5DDR9"/>
<dbReference type="PANTHER" id="PTHR10827">
    <property type="entry name" value="RETICULOCALBIN"/>
    <property type="match status" value="1"/>
</dbReference>
<dbReference type="OrthoDB" id="7356823at2"/>
<sequence>MSASFEIPDAAKELVPAEKLAKIVSNFADIDRDGDGRVTLDEYLDHMLAEHRARLLHKFQYLDTDGDGTIAFEEFLTATESSYAVLKKFRECDLDGDGLLDYEEALRAAEILDLPYSSDDIKAALERRADLDRDGKVTYDEYFGLIVRYGFQ</sequence>
<comment type="caution">
    <text evidence="2">The sequence shown here is derived from an EMBL/GenBank/DDBJ whole genome shotgun (WGS) entry which is preliminary data.</text>
</comment>